<dbReference type="InterPro" id="IPR038222">
    <property type="entry name" value="DHHA2_dom_sf"/>
</dbReference>
<evidence type="ECO:0000259" key="9">
    <source>
        <dbReference type="SMART" id="SM01131"/>
    </source>
</evidence>
<dbReference type="SUPFAM" id="SSF64182">
    <property type="entry name" value="DHH phosphoesterases"/>
    <property type="match status" value="1"/>
</dbReference>
<organism evidence="10 11">
    <name type="scientific">Mesoterricola sediminis</name>
    <dbReference type="NCBI Taxonomy" id="2927980"/>
    <lineage>
        <taxon>Bacteria</taxon>
        <taxon>Pseudomonadati</taxon>
        <taxon>Acidobacteriota</taxon>
        <taxon>Holophagae</taxon>
        <taxon>Holophagales</taxon>
        <taxon>Holophagaceae</taxon>
        <taxon>Mesoterricola</taxon>
    </lineage>
</organism>
<dbReference type="PANTHER" id="PTHR12112">
    <property type="entry name" value="BNIP - RELATED"/>
    <property type="match status" value="1"/>
</dbReference>
<dbReference type="GO" id="GO:0046872">
    <property type="term" value="F:metal ion binding"/>
    <property type="evidence" value="ECO:0007669"/>
    <property type="project" value="UniProtKB-KW"/>
</dbReference>
<evidence type="ECO:0000256" key="1">
    <source>
        <dbReference type="ARBA" id="ARBA00001936"/>
    </source>
</evidence>
<evidence type="ECO:0000256" key="2">
    <source>
        <dbReference type="ARBA" id="ARBA00012146"/>
    </source>
</evidence>
<dbReference type="EC" id="3.6.1.1" evidence="2"/>
<feature type="chain" id="PRO_5041234774" description="inorganic diphosphatase" evidence="8">
    <location>
        <begin position="27"/>
        <end position="332"/>
    </location>
</feature>
<evidence type="ECO:0000256" key="6">
    <source>
        <dbReference type="ARBA" id="ARBA00032535"/>
    </source>
</evidence>
<dbReference type="FunFam" id="3.90.1640.10:FF:000001">
    <property type="entry name" value="Probable manganese-dependent inorganic pyrophosphatase"/>
    <property type="match status" value="1"/>
</dbReference>
<dbReference type="Gene3D" id="3.10.310.20">
    <property type="entry name" value="DHHA2 domain"/>
    <property type="match status" value="1"/>
</dbReference>
<evidence type="ECO:0000256" key="8">
    <source>
        <dbReference type="SAM" id="SignalP"/>
    </source>
</evidence>
<dbReference type="Proteomes" id="UP001228113">
    <property type="component" value="Chromosome"/>
</dbReference>
<proteinExistence type="predicted"/>
<dbReference type="GO" id="GO:0004427">
    <property type="term" value="F:inorganic diphosphate phosphatase activity"/>
    <property type="evidence" value="ECO:0007669"/>
    <property type="project" value="UniProtKB-EC"/>
</dbReference>
<name>A0AA48KH45_9BACT</name>
<reference evidence="10" key="1">
    <citation type="journal article" date="2023" name="Int. J. Syst. Evol. Microbiol.">
        <title>Mesoterricola silvestris gen. nov., sp. nov., Mesoterricola sediminis sp. nov., Geothrix oryzae sp. nov., Geothrix edaphica sp. nov., Geothrix rubra sp. nov., and Geothrix limicola sp. nov., six novel members of Acidobacteriota isolated from soils.</title>
        <authorList>
            <person name="Itoh H."/>
            <person name="Sugisawa Y."/>
            <person name="Mise K."/>
            <person name="Xu Z."/>
            <person name="Kuniyasu M."/>
            <person name="Ushijima N."/>
            <person name="Kawano K."/>
            <person name="Kobayashi E."/>
            <person name="Shiratori Y."/>
            <person name="Masuda Y."/>
            <person name="Senoo K."/>
        </authorList>
    </citation>
    <scope>NUCLEOTIDE SEQUENCE</scope>
    <source>
        <strain evidence="10">W786</strain>
    </source>
</reference>
<evidence type="ECO:0000256" key="5">
    <source>
        <dbReference type="ARBA" id="ARBA00023211"/>
    </source>
</evidence>
<evidence type="ECO:0000256" key="3">
    <source>
        <dbReference type="ARBA" id="ARBA00022723"/>
    </source>
</evidence>
<dbReference type="EMBL" id="AP027081">
    <property type="protein sequence ID" value="BDU78023.1"/>
    <property type="molecule type" value="Genomic_DNA"/>
</dbReference>
<dbReference type="Pfam" id="PF01368">
    <property type="entry name" value="DHH"/>
    <property type="match status" value="1"/>
</dbReference>
<dbReference type="KEGG" id="msea:METESE_29810"/>
<dbReference type="SMART" id="SM01131">
    <property type="entry name" value="DHHA2"/>
    <property type="match status" value="1"/>
</dbReference>
<dbReference type="InterPro" id="IPR001667">
    <property type="entry name" value="DDH_dom"/>
</dbReference>
<keyword evidence="11" id="KW-1185">Reference proteome</keyword>
<dbReference type="GO" id="GO:0005737">
    <property type="term" value="C:cytoplasm"/>
    <property type="evidence" value="ECO:0007669"/>
    <property type="project" value="InterPro"/>
</dbReference>
<gene>
    <name evidence="10" type="primary">ppaC</name>
    <name evidence="10" type="ORF">METESE_29810</name>
</gene>
<evidence type="ECO:0000256" key="4">
    <source>
        <dbReference type="ARBA" id="ARBA00022801"/>
    </source>
</evidence>
<dbReference type="InterPro" id="IPR038763">
    <property type="entry name" value="DHH_sf"/>
</dbReference>
<protein>
    <recommendedName>
        <fullName evidence="2">inorganic diphosphatase</fullName>
        <ecNumber evidence="2">3.6.1.1</ecNumber>
    </recommendedName>
    <alternativeName>
        <fullName evidence="6">Pyrophosphate phospho-hydrolase</fullName>
    </alternativeName>
</protein>
<evidence type="ECO:0000256" key="7">
    <source>
        <dbReference type="ARBA" id="ARBA00047820"/>
    </source>
</evidence>
<sequence length="332" mass="34729">MKPLFSLLLAAALLPGLILGAEPAKAPAEILVVGHKNPDTDSIVAALAVAHLKGALGVPATAVAQGPVNPETRYVLDTFKLTAPAVETHVAGRKVILVDHADGPQAPEDLAKAELVGIVDHHKLGGLATDKPLEVVMGPVGSTSTLIARMYAAAKVPIPKPLAGGMLCAILSDTVIFKSATCTPEDRATAARLARLAGVKDMGALGLKLFEVKSQVAGVPANDLLRRDLKTFTMGGRKVAVAQLEVVDLAILKPLRKDLVKAVAAFKADGYHSVLLMQTDIMKEATDLVFASDDPALLERALGATAKDGALWLPGVMSRKKQVIPNLEKAFK</sequence>
<comment type="cofactor">
    <cofactor evidence="1">
        <name>Mn(2+)</name>
        <dbReference type="ChEBI" id="CHEBI:29035"/>
    </cofactor>
</comment>
<evidence type="ECO:0000313" key="11">
    <source>
        <dbReference type="Proteomes" id="UP001228113"/>
    </source>
</evidence>
<keyword evidence="4" id="KW-0378">Hydrolase</keyword>
<dbReference type="InterPro" id="IPR004097">
    <property type="entry name" value="DHHA2"/>
</dbReference>
<dbReference type="Gene3D" id="3.90.1640.10">
    <property type="entry name" value="inorganic pyrophosphatase (n-terminal core)"/>
    <property type="match status" value="1"/>
</dbReference>
<dbReference type="Pfam" id="PF02833">
    <property type="entry name" value="DHHA2"/>
    <property type="match status" value="1"/>
</dbReference>
<feature type="signal peptide" evidence="8">
    <location>
        <begin position="1"/>
        <end position="26"/>
    </location>
</feature>
<dbReference type="PANTHER" id="PTHR12112:SF22">
    <property type="entry name" value="MANGANESE-DEPENDENT INORGANIC PYROPHOSPHATASE-RELATED"/>
    <property type="match status" value="1"/>
</dbReference>
<evidence type="ECO:0000313" key="10">
    <source>
        <dbReference type="EMBL" id="BDU78023.1"/>
    </source>
</evidence>
<keyword evidence="3" id="KW-0479">Metal-binding</keyword>
<dbReference type="RefSeq" id="WP_243333837.1">
    <property type="nucleotide sequence ID" value="NZ_AP027081.1"/>
</dbReference>
<accession>A0AA48KH45</accession>
<keyword evidence="8" id="KW-0732">Signal</keyword>
<dbReference type="AlphaFoldDB" id="A0AA48KH45"/>
<keyword evidence="5" id="KW-0464">Manganese</keyword>
<feature type="domain" description="DHHA2" evidence="9">
    <location>
        <begin position="206"/>
        <end position="331"/>
    </location>
</feature>
<dbReference type="NCBIfam" id="NF003877">
    <property type="entry name" value="PRK05427.1"/>
    <property type="match status" value="1"/>
</dbReference>
<comment type="catalytic activity">
    <reaction evidence="7">
        <text>diphosphate + H2O = 2 phosphate + H(+)</text>
        <dbReference type="Rhea" id="RHEA:24576"/>
        <dbReference type="ChEBI" id="CHEBI:15377"/>
        <dbReference type="ChEBI" id="CHEBI:15378"/>
        <dbReference type="ChEBI" id="CHEBI:33019"/>
        <dbReference type="ChEBI" id="CHEBI:43474"/>
        <dbReference type="EC" id="3.6.1.1"/>
    </reaction>
</comment>